<evidence type="ECO:0000313" key="2">
    <source>
        <dbReference type="EMBL" id="KAL2037872.1"/>
    </source>
</evidence>
<name>A0ABR3ZW74_9LECA</name>
<feature type="compositionally biased region" description="Pro residues" evidence="1">
    <location>
        <begin position="37"/>
        <end position="55"/>
    </location>
</feature>
<proteinExistence type="predicted"/>
<dbReference type="Proteomes" id="UP001590950">
    <property type="component" value="Unassembled WGS sequence"/>
</dbReference>
<comment type="caution">
    <text evidence="2">The sequence shown here is derived from an EMBL/GenBank/DDBJ whole genome shotgun (WGS) entry which is preliminary data.</text>
</comment>
<reference evidence="2 3" key="1">
    <citation type="submission" date="2024-09" db="EMBL/GenBank/DDBJ databases">
        <title>Rethinking Asexuality: The Enigmatic Case of Functional Sexual Genes in Lepraria (Stereocaulaceae).</title>
        <authorList>
            <person name="Doellman M."/>
            <person name="Sun Y."/>
            <person name="Barcenas-Pena A."/>
            <person name="Lumbsch H.T."/>
            <person name="Grewe F."/>
        </authorList>
    </citation>
    <scope>NUCLEOTIDE SEQUENCE [LARGE SCALE GENOMIC DNA]</scope>
    <source>
        <strain evidence="2 3">Mercado 3170</strain>
    </source>
</reference>
<gene>
    <name evidence="2" type="ORF">N7G274_009347</name>
</gene>
<sequence length="55" mass="5827">MSSILQAYQHGLDPHGPDLTPGPLPPGEMLTYFGPDPNGPDPIPGPPPPWETRAV</sequence>
<evidence type="ECO:0000256" key="1">
    <source>
        <dbReference type="SAM" id="MobiDB-lite"/>
    </source>
</evidence>
<organism evidence="2 3">
    <name type="scientific">Stereocaulon virgatum</name>
    <dbReference type="NCBI Taxonomy" id="373712"/>
    <lineage>
        <taxon>Eukaryota</taxon>
        <taxon>Fungi</taxon>
        <taxon>Dikarya</taxon>
        <taxon>Ascomycota</taxon>
        <taxon>Pezizomycotina</taxon>
        <taxon>Lecanoromycetes</taxon>
        <taxon>OSLEUM clade</taxon>
        <taxon>Lecanoromycetidae</taxon>
        <taxon>Lecanorales</taxon>
        <taxon>Lecanorineae</taxon>
        <taxon>Stereocaulaceae</taxon>
        <taxon>Stereocaulon</taxon>
    </lineage>
</organism>
<evidence type="ECO:0000313" key="3">
    <source>
        <dbReference type="Proteomes" id="UP001590950"/>
    </source>
</evidence>
<keyword evidence="3" id="KW-1185">Reference proteome</keyword>
<accession>A0ABR3ZW74</accession>
<dbReference type="EMBL" id="JBEFKJ010000036">
    <property type="protein sequence ID" value="KAL2037872.1"/>
    <property type="molecule type" value="Genomic_DNA"/>
</dbReference>
<feature type="region of interest" description="Disordered" evidence="1">
    <location>
        <begin position="1"/>
        <end position="55"/>
    </location>
</feature>
<protein>
    <submittedName>
        <fullName evidence="2">Uncharacterized protein</fullName>
    </submittedName>
</protein>